<sequence>MFWETKLFVGFVKSYQYLEVLLCP</sequence>
<dbReference type="EMBL" id="GGEC01059877">
    <property type="protein sequence ID" value="MBX40361.1"/>
    <property type="molecule type" value="Transcribed_RNA"/>
</dbReference>
<organism evidence="1">
    <name type="scientific">Rhizophora mucronata</name>
    <name type="common">Asiatic mangrove</name>
    <dbReference type="NCBI Taxonomy" id="61149"/>
    <lineage>
        <taxon>Eukaryota</taxon>
        <taxon>Viridiplantae</taxon>
        <taxon>Streptophyta</taxon>
        <taxon>Embryophyta</taxon>
        <taxon>Tracheophyta</taxon>
        <taxon>Spermatophyta</taxon>
        <taxon>Magnoliopsida</taxon>
        <taxon>eudicotyledons</taxon>
        <taxon>Gunneridae</taxon>
        <taxon>Pentapetalae</taxon>
        <taxon>rosids</taxon>
        <taxon>fabids</taxon>
        <taxon>Malpighiales</taxon>
        <taxon>Rhizophoraceae</taxon>
        <taxon>Rhizophora</taxon>
    </lineage>
</organism>
<reference evidence="1" key="1">
    <citation type="submission" date="2018-02" db="EMBL/GenBank/DDBJ databases">
        <title>Rhizophora mucronata_Transcriptome.</title>
        <authorList>
            <person name="Meera S.P."/>
            <person name="Sreeshan A."/>
            <person name="Augustine A."/>
        </authorList>
    </citation>
    <scope>NUCLEOTIDE SEQUENCE</scope>
    <source>
        <tissue evidence="1">Leaf</tissue>
    </source>
</reference>
<accession>A0A2P2ND08</accession>
<evidence type="ECO:0000313" key="1">
    <source>
        <dbReference type="EMBL" id="MBX40361.1"/>
    </source>
</evidence>
<proteinExistence type="predicted"/>
<protein>
    <submittedName>
        <fullName evidence="1">Uncharacterized protein</fullName>
    </submittedName>
</protein>
<dbReference type="AlphaFoldDB" id="A0A2P2ND08"/>
<name>A0A2P2ND08_RHIMU</name>